<dbReference type="InterPro" id="IPR018247">
    <property type="entry name" value="EF_Hand_1_Ca_BS"/>
</dbReference>
<gene>
    <name evidence="3" type="ORF">AFUS01_LOCUS28831</name>
</gene>
<feature type="domain" description="EF-hand" evidence="2">
    <location>
        <begin position="79"/>
        <end position="95"/>
    </location>
</feature>
<feature type="chain" id="PRO_5035282715" description="EF-hand domain-containing protein" evidence="1">
    <location>
        <begin position="24"/>
        <end position="136"/>
    </location>
</feature>
<dbReference type="GO" id="GO:0005509">
    <property type="term" value="F:calcium ion binding"/>
    <property type="evidence" value="ECO:0007669"/>
    <property type="project" value="InterPro"/>
</dbReference>
<organism evidence="3 4">
    <name type="scientific">Allacma fusca</name>
    <dbReference type="NCBI Taxonomy" id="39272"/>
    <lineage>
        <taxon>Eukaryota</taxon>
        <taxon>Metazoa</taxon>
        <taxon>Ecdysozoa</taxon>
        <taxon>Arthropoda</taxon>
        <taxon>Hexapoda</taxon>
        <taxon>Collembola</taxon>
        <taxon>Symphypleona</taxon>
        <taxon>Sminthuridae</taxon>
        <taxon>Allacma</taxon>
    </lineage>
</organism>
<proteinExistence type="predicted"/>
<comment type="caution">
    <text evidence="3">The sequence shown here is derived from an EMBL/GenBank/DDBJ whole genome shotgun (WGS) entry which is preliminary data.</text>
</comment>
<keyword evidence="4" id="KW-1185">Reference proteome</keyword>
<sequence length="136" mass="15098">MANSMVLLWAYLALMLWTSQVTSFCCTVQNSTSGLCPDGTKPTPCCATQSCNVFCCNCDGKCRVYKNSLQTPDVNTVDKFRWIDTNGDGMVDEDEALFYINTNRGSTKGFKFDAYDKDANGYLTIEEMDSEPNQAS</sequence>
<dbReference type="Proteomes" id="UP000708208">
    <property type="component" value="Unassembled WGS sequence"/>
</dbReference>
<evidence type="ECO:0000259" key="2">
    <source>
        <dbReference type="Pfam" id="PF13202"/>
    </source>
</evidence>
<reference evidence="3" key="1">
    <citation type="submission" date="2021-06" db="EMBL/GenBank/DDBJ databases">
        <authorList>
            <person name="Hodson N. C."/>
            <person name="Mongue J. A."/>
            <person name="Jaron S. K."/>
        </authorList>
    </citation>
    <scope>NUCLEOTIDE SEQUENCE</scope>
</reference>
<evidence type="ECO:0000313" key="4">
    <source>
        <dbReference type="Proteomes" id="UP000708208"/>
    </source>
</evidence>
<dbReference type="InterPro" id="IPR002048">
    <property type="entry name" value="EF_hand_dom"/>
</dbReference>
<evidence type="ECO:0000313" key="3">
    <source>
        <dbReference type="EMBL" id="CAG7818318.1"/>
    </source>
</evidence>
<name>A0A8J2KJN7_9HEXA</name>
<keyword evidence="1" id="KW-0732">Signal</keyword>
<dbReference type="Pfam" id="PF13202">
    <property type="entry name" value="EF-hand_5"/>
    <property type="match status" value="1"/>
</dbReference>
<feature type="signal peptide" evidence="1">
    <location>
        <begin position="1"/>
        <end position="23"/>
    </location>
</feature>
<dbReference type="EMBL" id="CAJVCH010417659">
    <property type="protein sequence ID" value="CAG7818318.1"/>
    <property type="molecule type" value="Genomic_DNA"/>
</dbReference>
<evidence type="ECO:0000256" key="1">
    <source>
        <dbReference type="SAM" id="SignalP"/>
    </source>
</evidence>
<dbReference type="OrthoDB" id="3737830at2759"/>
<accession>A0A8J2KJN7</accession>
<protein>
    <recommendedName>
        <fullName evidence="2">EF-hand domain-containing protein</fullName>
    </recommendedName>
</protein>
<dbReference type="AlphaFoldDB" id="A0A8J2KJN7"/>
<dbReference type="PROSITE" id="PS00018">
    <property type="entry name" value="EF_HAND_1"/>
    <property type="match status" value="1"/>
</dbReference>